<dbReference type="EMBL" id="CP013355">
    <property type="protein sequence ID" value="AMC12158.1"/>
    <property type="molecule type" value="Genomic_DNA"/>
</dbReference>
<evidence type="ECO:0000313" key="2">
    <source>
        <dbReference type="EMBL" id="AMC12158.1"/>
    </source>
</evidence>
<dbReference type="SUPFAM" id="SSF53271">
    <property type="entry name" value="PRTase-like"/>
    <property type="match status" value="1"/>
</dbReference>
<keyword evidence="2" id="KW-0808">Transferase</keyword>
<sequence length="165" mass="18717">MNGSIILTNEQIQNKTRRIAYQIYENNYNENEIIIAGINGNGYVFAQKITTILKTISKLKVTLCEVIIDKKNPLKKITTSIDTDNYKNKSLILVDDVLNSGTTLIYGIKHFLEVPLKQFNTAVLINRNHKKYPVKADFKGLSLSTSMGEHVSVVFENKNSYAFLE</sequence>
<feature type="domain" description="Phosphoribosyltransferase" evidence="1">
    <location>
        <begin position="5"/>
        <end position="142"/>
    </location>
</feature>
<keyword evidence="3" id="KW-1185">Reference proteome</keyword>
<dbReference type="PATRIC" id="fig|1622118.3.peg.361"/>
<dbReference type="CDD" id="cd06223">
    <property type="entry name" value="PRTases_typeI"/>
    <property type="match status" value="1"/>
</dbReference>
<accession>A0A0X8G9G1</accession>
<dbReference type="OrthoDB" id="664757at2"/>
<evidence type="ECO:0000313" key="3">
    <source>
        <dbReference type="Proteomes" id="UP000059672"/>
    </source>
</evidence>
<dbReference type="GO" id="GO:0016757">
    <property type="term" value="F:glycosyltransferase activity"/>
    <property type="evidence" value="ECO:0007669"/>
    <property type="project" value="UniProtKB-KW"/>
</dbReference>
<dbReference type="AlphaFoldDB" id="A0A0X8G9G1"/>
<dbReference type="PANTHER" id="PTHR11608:SF0">
    <property type="entry name" value="BIFUNCTIONAL PROTEIN PYRR"/>
    <property type="match status" value="1"/>
</dbReference>
<dbReference type="KEGG" id="lut:Lupro_01770"/>
<dbReference type="Gene3D" id="3.40.50.2020">
    <property type="match status" value="1"/>
</dbReference>
<dbReference type="Proteomes" id="UP000059672">
    <property type="component" value="Chromosome"/>
</dbReference>
<dbReference type="InterPro" id="IPR029057">
    <property type="entry name" value="PRTase-like"/>
</dbReference>
<protein>
    <submittedName>
        <fullName evidence="2">Phosphoribosyltransferase</fullName>
    </submittedName>
</protein>
<reference evidence="3" key="1">
    <citation type="submission" date="2015-12" db="EMBL/GenBank/DDBJ databases">
        <title>Complete genome sequence of Lutibacter profundus strain LP1.</title>
        <authorList>
            <person name="Wissuwa J."/>
            <person name="Le Moine Bauer S."/>
            <person name="Stokke R."/>
            <person name="Dahle H."/>
            <person name="Steen I.H."/>
        </authorList>
    </citation>
    <scope>NUCLEOTIDE SEQUENCE [LARGE SCALE GENOMIC DNA]</scope>
    <source>
        <strain evidence="3">LP1</strain>
    </source>
</reference>
<proteinExistence type="predicted"/>
<dbReference type="Pfam" id="PF00156">
    <property type="entry name" value="Pribosyltran"/>
    <property type="match status" value="1"/>
</dbReference>
<dbReference type="InterPro" id="IPR050137">
    <property type="entry name" value="PyrR_bifunctional"/>
</dbReference>
<dbReference type="InterPro" id="IPR000836">
    <property type="entry name" value="PRTase_dom"/>
</dbReference>
<name>A0A0X8G9G1_9FLAO</name>
<reference evidence="2 3" key="2">
    <citation type="journal article" date="2016" name="Int. J. Syst. Evol. Microbiol.">
        <title>Lutibacter profundi sp. nov., isolated from a deep-sea hydrothermal system on the Arctic Mid-Ocean Ridge and emended description of the genus Lutibacter.</title>
        <authorList>
            <person name="Le Moine Bauer S."/>
            <person name="Roalkvam I."/>
            <person name="Steen I.H."/>
            <person name="Dahle H."/>
        </authorList>
    </citation>
    <scope>NUCLEOTIDE SEQUENCE [LARGE SCALE GENOMIC DNA]</scope>
    <source>
        <strain evidence="2 3">LP1</strain>
    </source>
</reference>
<evidence type="ECO:0000259" key="1">
    <source>
        <dbReference type="Pfam" id="PF00156"/>
    </source>
</evidence>
<dbReference type="RefSeq" id="WP_068211339.1">
    <property type="nucleotide sequence ID" value="NZ_CP013355.1"/>
</dbReference>
<organism evidence="2 3">
    <name type="scientific">Lutibacter profundi</name>
    <dbReference type="NCBI Taxonomy" id="1622118"/>
    <lineage>
        <taxon>Bacteria</taxon>
        <taxon>Pseudomonadati</taxon>
        <taxon>Bacteroidota</taxon>
        <taxon>Flavobacteriia</taxon>
        <taxon>Flavobacteriales</taxon>
        <taxon>Flavobacteriaceae</taxon>
        <taxon>Lutibacter</taxon>
    </lineage>
</organism>
<gene>
    <name evidence="2" type="ORF">Lupro_01770</name>
</gene>
<dbReference type="STRING" id="1622118.Lupro_01770"/>
<keyword evidence="2" id="KW-0328">Glycosyltransferase</keyword>
<dbReference type="PANTHER" id="PTHR11608">
    <property type="entry name" value="BIFUNCTIONAL PROTEIN PYRR"/>
    <property type="match status" value="1"/>
</dbReference>